<dbReference type="Pfam" id="PF01872">
    <property type="entry name" value="RibD_C"/>
    <property type="match status" value="1"/>
</dbReference>
<reference evidence="2 3" key="1">
    <citation type="journal article" date="2011" name="Stand. Genomic Sci.">
        <title>Non-contiguous finished genome sequence and contextual data of the filamentous soil bacterium Ktedonobacter racemifer type strain (SOSP1-21).</title>
        <authorList>
            <person name="Chang Y.J."/>
            <person name="Land M."/>
            <person name="Hauser L."/>
            <person name="Chertkov O."/>
            <person name="Del Rio T.G."/>
            <person name="Nolan M."/>
            <person name="Copeland A."/>
            <person name="Tice H."/>
            <person name="Cheng J.F."/>
            <person name="Lucas S."/>
            <person name="Han C."/>
            <person name="Goodwin L."/>
            <person name="Pitluck S."/>
            <person name="Ivanova N."/>
            <person name="Ovchinikova G."/>
            <person name="Pati A."/>
            <person name="Chen A."/>
            <person name="Palaniappan K."/>
            <person name="Mavromatis K."/>
            <person name="Liolios K."/>
            <person name="Brettin T."/>
            <person name="Fiebig A."/>
            <person name="Rohde M."/>
            <person name="Abt B."/>
            <person name="Goker M."/>
            <person name="Detter J.C."/>
            <person name="Woyke T."/>
            <person name="Bristow J."/>
            <person name="Eisen J.A."/>
            <person name="Markowitz V."/>
            <person name="Hugenholtz P."/>
            <person name="Kyrpides N.C."/>
            <person name="Klenk H.P."/>
            <person name="Lapidus A."/>
        </authorList>
    </citation>
    <scope>NUCLEOTIDE SEQUENCE [LARGE SCALE GENOMIC DNA]</scope>
    <source>
        <strain evidence="3">DSM 44963</strain>
    </source>
</reference>
<evidence type="ECO:0000313" key="2">
    <source>
        <dbReference type="EMBL" id="EFH81149.1"/>
    </source>
</evidence>
<dbReference type="InterPro" id="IPR050765">
    <property type="entry name" value="Riboflavin_Biosynth_HTPR"/>
</dbReference>
<dbReference type="STRING" id="485913.Krac_1842"/>
<feature type="domain" description="Bacterial bifunctional deaminase-reductase C-terminal" evidence="1">
    <location>
        <begin position="3"/>
        <end position="172"/>
    </location>
</feature>
<accession>D6U3E5</accession>
<dbReference type="PANTHER" id="PTHR38011:SF11">
    <property type="entry name" value="2,5-DIAMINO-6-RIBOSYLAMINO-4(3H)-PYRIMIDINONE 5'-PHOSPHATE REDUCTASE"/>
    <property type="match status" value="1"/>
</dbReference>
<dbReference type="PANTHER" id="PTHR38011">
    <property type="entry name" value="DIHYDROFOLATE REDUCTASE FAMILY PROTEIN (AFU_ORTHOLOGUE AFUA_8G06820)"/>
    <property type="match status" value="1"/>
</dbReference>
<dbReference type="InParanoid" id="D6U3E5"/>
<keyword evidence="3" id="KW-1185">Reference proteome</keyword>
<name>D6U3E5_KTERA</name>
<dbReference type="GO" id="GO:0009231">
    <property type="term" value="P:riboflavin biosynthetic process"/>
    <property type="evidence" value="ECO:0007669"/>
    <property type="project" value="InterPro"/>
</dbReference>
<dbReference type="Gene3D" id="3.40.430.10">
    <property type="entry name" value="Dihydrofolate Reductase, subunit A"/>
    <property type="match status" value="1"/>
</dbReference>
<dbReference type="InterPro" id="IPR024072">
    <property type="entry name" value="DHFR-like_dom_sf"/>
</dbReference>
<evidence type="ECO:0000313" key="3">
    <source>
        <dbReference type="Proteomes" id="UP000004508"/>
    </source>
</evidence>
<dbReference type="RefSeq" id="WP_007918355.1">
    <property type="nucleotide sequence ID" value="NZ_ADVG01000004.1"/>
</dbReference>
<dbReference type="InterPro" id="IPR002734">
    <property type="entry name" value="RibDG_C"/>
</dbReference>
<dbReference type="eggNOG" id="COG0262">
    <property type="taxonomic scope" value="Bacteria"/>
</dbReference>
<dbReference type="OrthoDB" id="195113at2"/>
<sequence>MRKLVIGEFLSLDGVMEAPEKWTFPYFNEEVGAHLGSSMATSDALLLGRVTYEAFASTFSPQTGGEADTMNHLQKYVVSTTLKTADWNHSTLLQGNIAEAITALKQQPGKNIVVSGSGRLVQSLMQFGLVDEYSLLVYPIILGAGRRLFSDGLNTSSLRLIEARPFSNGVVLLRYQPER</sequence>
<dbReference type="Proteomes" id="UP000004508">
    <property type="component" value="Unassembled WGS sequence"/>
</dbReference>
<evidence type="ECO:0000259" key="1">
    <source>
        <dbReference type="Pfam" id="PF01872"/>
    </source>
</evidence>
<dbReference type="GO" id="GO:0008703">
    <property type="term" value="F:5-amino-6-(5-phosphoribosylamino)uracil reductase activity"/>
    <property type="evidence" value="ECO:0007669"/>
    <property type="project" value="InterPro"/>
</dbReference>
<gene>
    <name evidence="2" type="ORF">Krac_1842</name>
</gene>
<dbReference type="AlphaFoldDB" id="D6U3E5"/>
<comment type="caution">
    <text evidence="2">The sequence shown here is derived from an EMBL/GenBank/DDBJ whole genome shotgun (WGS) entry which is preliminary data.</text>
</comment>
<protein>
    <submittedName>
        <fullName evidence="2">Bifunctional deaminase-reductase domain protein</fullName>
    </submittedName>
</protein>
<dbReference type="EMBL" id="ADVG01000004">
    <property type="protein sequence ID" value="EFH81149.1"/>
    <property type="molecule type" value="Genomic_DNA"/>
</dbReference>
<proteinExistence type="predicted"/>
<dbReference type="SUPFAM" id="SSF53597">
    <property type="entry name" value="Dihydrofolate reductase-like"/>
    <property type="match status" value="1"/>
</dbReference>
<organism evidence="2 3">
    <name type="scientific">Ktedonobacter racemifer DSM 44963</name>
    <dbReference type="NCBI Taxonomy" id="485913"/>
    <lineage>
        <taxon>Bacteria</taxon>
        <taxon>Bacillati</taxon>
        <taxon>Chloroflexota</taxon>
        <taxon>Ktedonobacteria</taxon>
        <taxon>Ktedonobacterales</taxon>
        <taxon>Ktedonobacteraceae</taxon>
        <taxon>Ktedonobacter</taxon>
    </lineage>
</organism>